<dbReference type="PANTHER" id="PTHR16222">
    <property type="entry name" value="ADP-RIBOSYLGLYCOHYDROLASE"/>
    <property type="match status" value="1"/>
</dbReference>
<name>A0A1Z5J7H0_FISSO</name>
<keyword evidence="2" id="KW-1185">Reference proteome</keyword>
<evidence type="ECO:0008006" key="3">
    <source>
        <dbReference type="Google" id="ProtNLM"/>
    </source>
</evidence>
<dbReference type="PANTHER" id="PTHR16222:SF34">
    <property type="entry name" value="ADP-RIBOSYLGLYCOHYDROLASE"/>
    <property type="match status" value="1"/>
</dbReference>
<accession>A0A1Z5J7H0</accession>
<dbReference type="SUPFAM" id="SSF101478">
    <property type="entry name" value="ADP-ribosylglycohydrolase"/>
    <property type="match status" value="1"/>
</dbReference>
<comment type="caution">
    <text evidence="1">The sequence shown here is derived from an EMBL/GenBank/DDBJ whole genome shotgun (WGS) entry which is preliminary data.</text>
</comment>
<dbReference type="OrthoDB" id="524326at2759"/>
<evidence type="ECO:0000313" key="1">
    <source>
        <dbReference type="EMBL" id="GAX09886.1"/>
    </source>
</evidence>
<dbReference type="EMBL" id="BDSP01000013">
    <property type="protein sequence ID" value="GAX09886.1"/>
    <property type="molecule type" value="Genomic_DNA"/>
</dbReference>
<dbReference type="Proteomes" id="UP000198406">
    <property type="component" value="Unassembled WGS sequence"/>
</dbReference>
<sequence length="466" mass="51675">MDSFEGSQIILQVHSNAHRSFSESKSIRGDKTMKPLITDRIKGSLLGWVVGDALAVPVHWYYSPARMRADYGDIDSMITPLPTHPESMVQGMSYTGTIDIMHDKAKHYQGNAISDAILSKEKEESLRDDHGNFVGVAQEERVHYHKSLSKGQNTANLCLGRLAVRYLANVNKGGADGYDPDGFLSEFYNYMTTPPPSTPDPAQLIAHNDTYLDVYLRGMFAKASQKDDHSLHDCALSQRETWSIGSLDGVVMTLPILVAYCREPESYVTGRAIEHHMLTHRSVTVTAVVSVLVPLLLDLFRGADLRSTLDEAMLKMRPPKITGREQRDSYLQFKGPGHIPKLEKWKQHMVLADETIKDLVHRMLDCEDEDVAGWGDRDHSRLSTACYCEHAFTVVLYLAYKYADNPKKALLQNVKLGGHSTARGAILGAILGAAHGSESVPFVQDLAAPDVVEQEIDALIGTICEV</sequence>
<gene>
    <name evidence="1" type="ORF">FisN_11Lh133</name>
</gene>
<evidence type="ECO:0000313" key="2">
    <source>
        <dbReference type="Proteomes" id="UP000198406"/>
    </source>
</evidence>
<dbReference type="InterPro" id="IPR036705">
    <property type="entry name" value="Ribosyl_crysJ1_sf"/>
</dbReference>
<dbReference type="InterPro" id="IPR005502">
    <property type="entry name" value="Ribosyl_crysJ1"/>
</dbReference>
<dbReference type="AlphaFoldDB" id="A0A1Z5J7H0"/>
<proteinExistence type="predicted"/>
<protein>
    <recommendedName>
        <fullName evidence="3">ADP-ribosylglycohydrolase</fullName>
    </recommendedName>
</protein>
<dbReference type="Pfam" id="PF03747">
    <property type="entry name" value="ADP_ribosyl_GH"/>
    <property type="match status" value="1"/>
</dbReference>
<dbReference type="InterPro" id="IPR050792">
    <property type="entry name" value="ADP-ribosylglycohydrolase"/>
</dbReference>
<organism evidence="1 2">
    <name type="scientific">Fistulifera solaris</name>
    <name type="common">Oleaginous diatom</name>
    <dbReference type="NCBI Taxonomy" id="1519565"/>
    <lineage>
        <taxon>Eukaryota</taxon>
        <taxon>Sar</taxon>
        <taxon>Stramenopiles</taxon>
        <taxon>Ochrophyta</taxon>
        <taxon>Bacillariophyta</taxon>
        <taxon>Bacillariophyceae</taxon>
        <taxon>Bacillariophycidae</taxon>
        <taxon>Naviculales</taxon>
        <taxon>Naviculaceae</taxon>
        <taxon>Fistulifera</taxon>
    </lineage>
</organism>
<dbReference type="Gene3D" id="1.10.4080.10">
    <property type="entry name" value="ADP-ribosylation/Crystallin J1"/>
    <property type="match status" value="1"/>
</dbReference>
<dbReference type="InParanoid" id="A0A1Z5J7H0"/>
<reference evidence="1 2" key="1">
    <citation type="journal article" date="2015" name="Plant Cell">
        <title>Oil accumulation by the oleaginous diatom Fistulifera solaris as revealed by the genome and transcriptome.</title>
        <authorList>
            <person name="Tanaka T."/>
            <person name="Maeda Y."/>
            <person name="Veluchamy A."/>
            <person name="Tanaka M."/>
            <person name="Abida H."/>
            <person name="Marechal E."/>
            <person name="Bowler C."/>
            <person name="Muto M."/>
            <person name="Sunaga Y."/>
            <person name="Tanaka M."/>
            <person name="Yoshino T."/>
            <person name="Taniguchi T."/>
            <person name="Fukuda Y."/>
            <person name="Nemoto M."/>
            <person name="Matsumoto M."/>
            <person name="Wong P.S."/>
            <person name="Aburatani S."/>
            <person name="Fujibuchi W."/>
        </authorList>
    </citation>
    <scope>NUCLEOTIDE SEQUENCE [LARGE SCALE GENOMIC DNA]</scope>
    <source>
        <strain evidence="1 2">JPCC DA0580</strain>
    </source>
</reference>